<keyword evidence="1" id="KW-0812">Transmembrane</keyword>
<comment type="caution">
    <text evidence="2">The sequence shown here is derived from an EMBL/GenBank/DDBJ whole genome shotgun (WGS) entry which is preliminary data.</text>
</comment>
<organism evidence="2 3">
    <name type="scientific">Methylorubrum suomiense</name>
    <dbReference type="NCBI Taxonomy" id="144191"/>
    <lineage>
        <taxon>Bacteria</taxon>
        <taxon>Pseudomonadati</taxon>
        <taxon>Pseudomonadota</taxon>
        <taxon>Alphaproteobacteria</taxon>
        <taxon>Hyphomicrobiales</taxon>
        <taxon>Methylobacteriaceae</taxon>
        <taxon>Methylorubrum</taxon>
    </lineage>
</organism>
<keyword evidence="3" id="KW-1185">Reference proteome</keyword>
<name>A0ABQ4V171_9HYPH</name>
<dbReference type="EMBL" id="BPRE01000019">
    <property type="protein sequence ID" value="GJE78035.1"/>
    <property type="molecule type" value="Genomic_DNA"/>
</dbReference>
<proteinExistence type="predicted"/>
<keyword evidence="1" id="KW-1133">Transmembrane helix</keyword>
<reference evidence="2" key="1">
    <citation type="journal article" date="2021" name="Front. Microbiol.">
        <title>Comprehensive Comparative Genomics and Phenotyping of Methylobacterium Species.</title>
        <authorList>
            <person name="Alessa O."/>
            <person name="Ogura Y."/>
            <person name="Fujitani Y."/>
            <person name="Takami H."/>
            <person name="Hayashi T."/>
            <person name="Sahin N."/>
            <person name="Tani A."/>
        </authorList>
    </citation>
    <scope>NUCLEOTIDE SEQUENCE</scope>
    <source>
        <strain evidence="2">DSM 14458</strain>
    </source>
</reference>
<dbReference type="Proteomes" id="UP001055093">
    <property type="component" value="Unassembled WGS sequence"/>
</dbReference>
<keyword evidence="1" id="KW-0472">Membrane</keyword>
<evidence type="ECO:0000313" key="2">
    <source>
        <dbReference type="EMBL" id="GJE78035.1"/>
    </source>
</evidence>
<sequence>MARLGGRHVAEGAEQAACTETIEPFESGERDRLERGYARTMDRLALNRPLITSVRALSSLSPTLAIEGLRGRGTSLGTRQGALPANPDAILMRGAAFPPRTLTRFVDLVRSAAPPRRTDPNPMLDLVLLAAGLAFFGLAAGYTALCARL</sequence>
<protein>
    <submittedName>
        <fullName evidence="2">Uncharacterized protein</fullName>
    </submittedName>
</protein>
<accession>A0ABQ4V171</accession>
<feature type="transmembrane region" description="Helical" evidence="1">
    <location>
        <begin position="126"/>
        <end position="145"/>
    </location>
</feature>
<gene>
    <name evidence="2" type="ORF">BGCPKDLD_4646</name>
</gene>
<evidence type="ECO:0000256" key="1">
    <source>
        <dbReference type="SAM" id="Phobius"/>
    </source>
</evidence>
<reference evidence="2" key="2">
    <citation type="submission" date="2021-08" db="EMBL/GenBank/DDBJ databases">
        <authorList>
            <person name="Tani A."/>
            <person name="Ola A."/>
            <person name="Ogura Y."/>
            <person name="Katsura K."/>
            <person name="Hayashi T."/>
        </authorList>
    </citation>
    <scope>NUCLEOTIDE SEQUENCE</scope>
    <source>
        <strain evidence="2">DSM 14458</strain>
    </source>
</reference>
<evidence type="ECO:0000313" key="3">
    <source>
        <dbReference type="Proteomes" id="UP001055093"/>
    </source>
</evidence>